<dbReference type="InterPro" id="IPR044880">
    <property type="entry name" value="NCX_ion-bd_dom_sf"/>
</dbReference>
<dbReference type="PANTHER" id="PTHR12266">
    <property type="entry name" value="NA+/CA2+ K+ INDEPENDENT EXCHANGER"/>
    <property type="match status" value="1"/>
</dbReference>
<feature type="transmembrane region" description="Helical" evidence="8">
    <location>
        <begin position="143"/>
        <end position="164"/>
    </location>
</feature>
<evidence type="ECO:0000256" key="8">
    <source>
        <dbReference type="SAM" id="Phobius"/>
    </source>
</evidence>
<feature type="transmembrane region" description="Helical" evidence="8">
    <location>
        <begin position="309"/>
        <end position="328"/>
    </location>
</feature>
<organism evidence="10 11">
    <name type="scientific">Oikopleura dioica</name>
    <name type="common">Tunicate</name>
    <dbReference type="NCBI Taxonomy" id="34765"/>
    <lineage>
        <taxon>Eukaryota</taxon>
        <taxon>Metazoa</taxon>
        <taxon>Chordata</taxon>
        <taxon>Tunicata</taxon>
        <taxon>Appendicularia</taxon>
        <taxon>Copelata</taxon>
        <taxon>Oikopleuridae</taxon>
        <taxon>Oikopleura</taxon>
    </lineage>
</organism>
<feature type="domain" description="Sodium/calcium exchanger membrane region" evidence="9">
    <location>
        <begin position="177"/>
        <end position="326"/>
    </location>
</feature>
<protein>
    <submittedName>
        <fullName evidence="10">Oidioi.mRNA.OKI2018_I69.chr2.g7769.t1.cds</fullName>
    </submittedName>
</protein>
<keyword evidence="7 8" id="KW-0472">Membrane</keyword>
<evidence type="ECO:0000256" key="4">
    <source>
        <dbReference type="ARBA" id="ARBA00022568"/>
    </source>
</evidence>
<dbReference type="Pfam" id="PF01699">
    <property type="entry name" value="Na_Ca_ex"/>
    <property type="match status" value="1"/>
</dbReference>
<keyword evidence="11" id="KW-1185">Reference proteome</keyword>
<keyword evidence="3" id="KW-0050">Antiport</keyword>
<feature type="transmembrane region" description="Helical" evidence="8">
    <location>
        <begin position="279"/>
        <end position="302"/>
    </location>
</feature>
<feature type="transmembrane region" description="Helical" evidence="8">
    <location>
        <begin position="171"/>
        <end position="190"/>
    </location>
</feature>
<dbReference type="InterPro" id="IPR004837">
    <property type="entry name" value="NaCa_Exmemb"/>
</dbReference>
<reference evidence="10 11" key="1">
    <citation type="submission" date="2021-04" db="EMBL/GenBank/DDBJ databases">
        <authorList>
            <person name="Bliznina A."/>
        </authorList>
    </citation>
    <scope>NUCLEOTIDE SEQUENCE [LARGE SCALE GENOMIC DNA]</scope>
</reference>
<keyword evidence="6 8" id="KW-1133">Transmembrane helix</keyword>
<keyword evidence="4" id="KW-0406">Ion transport</keyword>
<gene>
    <name evidence="10" type="ORF">OKIOD_LOCUS16534</name>
</gene>
<dbReference type="Proteomes" id="UP001158576">
    <property type="component" value="Chromosome 2"/>
</dbReference>
<feature type="transmembrane region" description="Helical" evidence="8">
    <location>
        <begin position="210"/>
        <end position="233"/>
    </location>
</feature>
<sequence>MSVWKRKHAPDQEQLVWNVDDEDAEIDDDQERIDAVEINEINEDSSDDDIISDIMEVTWKSEAIEALKVFPAEEWKEFSLMQKIFNGVCSPVIWLMKMTTPILDGDDLNKSWNLPLTLMQTFLIPIFIWLFTYQYKTAFVGPMPVIVIVLLVSIVLTTAVFFTAKLDTAPVYYPIYSFIGFVMSILWIYVEANEIVNILTAFGVFWNVNTTIMGILILAPANSIGDFVADFGLSKIGKVETAMGAIYAGPLMNLLIGVGLSCTIANLTNGVPVPLDLTAIELSMAAAVELSLFMGIGVLICYNFRFPKWVGPVFVGCYLVVLVITIIADTGAFGTVPK</sequence>
<evidence type="ECO:0000256" key="1">
    <source>
        <dbReference type="ARBA" id="ARBA00004141"/>
    </source>
</evidence>
<evidence type="ECO:0000256" key="2">
    <source>
        <dbReference type="ARBA" id="ARBA00022448"/>
    </source>
</evidence>
<keyword evidence="5 8" id="KW-0812">Transmembrane</keyword>
<dbReference type="InterPro" id="IPR051359">
    <property type="entry name" value="CaCA_antiporter"/>
</dbReference>
<evidence type="ECO:0000256" key="3">
    <source>
        <dbReference type="ARBA" id="ARBA00022449"/>
    </source>
</evidence>
<dbReference type="Gene3D" id="1.20.1420.30">
    <property type="entry name" value="NCX, central ion-binding region"/>
    <property type="match status" value="1"/>
</dbReference>
<evidence type="ECO:0000313" key="10">
    <source>
        <dbReference type="EMBL" id="CAG5113679.1"/>
    </source>
</evidence>
<accession>A0ABN7T8A6</accession>
<name>A0ABN7T8A6_OIKDI</name>
<evidence type="ECO:0000256" key="7">
    <source>
        <dbReference type="ARBA" id="ARBA00023136"/>
    </source>
</evidence>
<evidence type="ECO:0000313" key="11">
    <source>
        <dbReference type="Proteomes" id="UP001158576"/>
    </source>
</evidence>
<dbReference type="PANTHER" id="PTHR12266:SF0">
    <property type="entry name" value="MITOCHONDRIAL SODIUM_CALCIUM EXCHANGER PROTEIN"/>
    <property type="match status" value="1"/>
</dbReference>
<evidence type="ECO:0000259" key="9">
    <source>
        <dbReference type="Pfam" id="PF01699"/>
    </source>
</evidence>
<comment type="subcellular location">
    <subcellularLocation>
        <location evidence="1">Membrane</location>
        <topology evidence="1">Multi-pass membrane protein</topology>
    </subcellularLocation>
</comment>
<keyword evidence="4" id="KW-0109">Calcium transport</keyword>
<dbReference type="EMBL" id="OU015567">
    <property type="protein sequence ID" value="CAG5113679.1"/>
    <property type="molecule type" value="Genomic_DNA"/>
</dbReference>
<keyword evidence="2" id="KW-0813">Transport</keyword>
<evidence type="ECO:0000256" key="6">
    <source>
        <dbReference type="ARBA" id="ARBA00022989"/>
    </source>
</evidence>
<feature type="transmembrane region" description="Helical" evidence="8">
    <location>
        <begin position="112"/>
        <end position="131"/>
    </location>
</feature>
<feature type="transmembrane region" description="Helical" evidence="8">
    <location>
        <begin position="245"/>
        <end position="267"/>
    </location>
</feature>
<keyword evidence="4" id="KW-0106">Calcium</keyword>
<evidence type="ECO:0000256" key="5">
    <source>
        <dbReference type="ARBA" id="ARBA00022692"/>
    </source>
</evidence>
<proteinExistence type="predicted"/>